<evidence type="ECO:0000259" key="1">
    <source>
        <dbReference type="Pfam" id="PF00535"/>
    </source>
</evidence>
<evidence type="ECO:0000313" key="2">
    <source>
        <dbReference type="EMBL" id="NMJ42477.1"/>
    </source>
</evidence>
<evidence type="ECO:0000313" key="3">
    <source>
        <dbReference type="Proteomes" id="UP000548582"/>
    </source>
</evidence>
<dbReference type="InterPro" id="IPR029044">
    <property type="entry name" value="Nucleotide-diphossugar_trans"/>
</dbReference>
<keyword evidence="2" id="KW-0808">Transferase</keyword>
<feature type="domain" description="Glycosyltransferase 2-like" evidence="1">
    <location>
        <begin position="6"/>
        <end position="117"/>
    </location>
</feature>
<dbReference type="PANTHER" id="PTHR43685:SF2">
    <property type="entry name" value="GLYCOSYLTRANSFERASE 2-LIKE DOMAIN-CONTAINING PROTEIN"/>
    <property type="match status" value="1"/>
</dbReference>
<gene>
    <name evidence="2" type="ORF">GWK16_14610</name>
</gene>
<dbReference type="SUPFAM" id="SSF53448">
    <property type="entry name" value="Nucleotide-diphospho-sugar transferases"/>
    <property type="match status" value="1"/>
</dbReference>
<accession>A0A848EG98</accession>
<name>A0A848EG98_9PROT</name>
<dbReference type="AlphaFoldDB" id="A0A848EG98"/>
<reference evidence="2 3" key="1">
    <citation type="submission" date="2020-03" db="EMBL/GenBank/DDBJ databases">
        <authorList>
            <person name="Sun Q."/>
        </authorList>
    </citation>
    <scope>NUCLEOTIDE SEQUENCE [LARGE SCALE GENOMIC DNA]</scope>
    <source>
        <strain evidence="2 3">JC162</strain>
    </source>
</reference>
<sequence>MSRIDVAIPSFNYARYLPACIESVLSQGVDDIRVHVIDNASTDDSVAVARQIAARDARVSILARPANLGPHASFNTGVDWATGPYMMILCADDLLAPGALRRAADMLDRNPGAAFAYGGEVEWHAQDAEPPRLPAQDHLGWNSVDGTAYLRRRCLDPMANHSTGMVLVRTAIQKRAGHYRETLRYYDDHEMMLRLANLGDVVWTDAVLGIRRIHGCNMSNLYNGSRREDLEHRLEAFRSFLAIDARRRPDAAELRVLSDRNFAATALLWAGAAAIGGCRRECLDLLSFAASVDPSVFWRPPLGRAFRRGGRIDRLLGQWRQGRPATANGRPMTRDAIS</sequence>
<dbReference type="RefSeq" id="WP_170054694.1">
    <property type="nucleotide sequence ID" value="NZ_JABBKX010000004.1"/>
</dbReference>
<organism evidence="2 3">
    <name type="scientific">Neoroseomonas marina</name>
    <dbReference type="NCBI Taxonomy" id="1232220"/>
    <lineage>
        <taxon>Bacteria</taxon>
        <taxon>Pseudomonadati</taxon>
        <taxon>Pseudomonadota</taxon>
        <taxon>Alphaproteobacteria</taxon>
        <taxon>Acetobacterales</taxon>
        <taxon>Acetobacteraceae</taxon>
        <taxon>Neoroseomonas</taxon>
    </lineage>
</organism>
<comment type="caution">
    <text evidence="2">The sequence shown here is derived from an EMBL/GenBank/DDBJ whole genome shotgun (WGS) entry which is preliminary data.</text>
</comment>
<dbReference type="EMBL" id="JABBKX010000004">
    <property type="protein sequence ID" value="NMJ42477.1"/>
    <property type="molecule type" value="Genomic_DNA"/>
</dbReference>
<proteinExistence type="predicted"/>
<dbReference type="InterPro" id="IPR050834">
    <property type="entry name" value="Glycosyltransf_2"/>
</dbReference>
<dbReference type="InterPro" id="IPR001173">
    <property type="entry name" value="Glyco_trans_2-like"/>
</dbReference>
<dbReference type="GO" id="GO:0016740">
    <property type="term" value="F:transferase activity"/>
    <property type="evidence" value="ECO:0007669"/>
    <property type="project" value="UniProtKB-KW"/>
</dbReference>
<protein>
    <submittedName>
        <fullName evidence="2">Glycosyltransferase</fullName>
    </submittedName>
</protein>
<keyword evidence="3" id="KW-1185">Reference proteome</keyword>
<dbReference type="Pfam" id="PF00535">
    <property type="entry name" value="Glycos_transf_2"/>
    <property type="match status" value="1"/>
</dbReference>
<dbReference type="Proteomes" id="UP000548582">
    <property type="component" value="Unassembled WGS sequence"/>
</dbReference>
<dbReference type="Gene3D" id="3.90.550.10">
    <property type="entry name" value="Spore Coat Polysaccharide Biosynthesis Protein SpsA, Chain A"/>
    <property type="match status" value="1"/>
</dbReference>
<dbReference type="PANTHER" id="PTHR43685">
    <property type="entry name" value="GLYCOSYLTRANSFERASE"/>
    <property type="match status" value="1"/>
</dbReference>